<evidence type="ECO:0000313" key="11">
    <source>
        <dbReference type="Proteomes" id="UP000216752"/>
    </source>
</evidence>
<dbReference type="EMBL" id="CP155573">
    <property type="protein sequence ID" value="XFO68175.1"/>
    <property type="molecule type" value="Genomic_DNA"/>
</dbReference>
<accession>A0ABZ3IRH5</accession>
<comment type="catalytic activity">
    <reaction evidence="7 8">
        <text>L-histidinol phosphate + H2O = L-histidinol + phosphate</text>
        <dbReference type="Rhea" id="RHEA:14465"/>
        <dbReference type="ChEBI" id="CHEBI:15377"/>
        <dbReference type="ChEBI" id="CHEBI:43474"/>
        <dbReference type="ChEBI" id="CHEBI:57699"/>
        <dbReference type="ChEBI" id="CHEBI:57980"/>
        <dbReference type="EC" id="3.1.3.15"/>
    </reaction>
</comment>
<comment type="pathway">
    <text evidence="1 8">Amino-acid biosynthesis; L-histidine biosynthesis; L-histidine from 5-phospho-alpha-D-ribose 1-diphosphate: step 8/9.</text>
</comment>
<dbReference type="Gene3D" id="3.20.20.140">
    <property type="entry name" value="Metal-dependent hydrolases"/>
    <property type="match status" value="1"/>
</dbReference>
<keyword evidence="5 8" id="KW-0378">Hydrolase</keyword>
<evidence type="ECO:0000256" key="7">
    <source>
        <dbReference type="ARBA" id="ARBA00049158"/>
    </source>
</evidence>
<dbReference type="NCBIfam" id="NF004086">
    <property type="entry name" value="PRK05588.1"/>
    <property type="match status" value="1"/>
</dbReference>
<dbReference type="SUPFAM" id="SSF89550">
    <property type="entry name" value="PHP domain-like"/>
    <property type="match status" value="1"/>
</dbReference>
<dbReference type="InterPro" id="IPR004013">
    <property type="entry name" value="PHP_dom"/>
</dbReference>
<dbReference type="InterPro" id="IPR010140">
    <property type="entry name" value="Histidinol_P_phosphatase_HisJ"/>
</dbReference>
<dbReference type="InterPro" id="IPR016195">
    <property type="entry name" value="Pol/histidinol_Pase-like"/>
</dbReference>
<dbReference type="GO" id="GO:0004401">
    <property type="term" value="F:histidinol-phosphatase activity"/>
    <property type="evidence" value="ECO:0007669"/>
    <property type="project" value="UniProtKB-EC"/>
</dbReference>
<evidence type="ECO:0000256" key="3">
    <source>
        <dbReference type="ARBA" id="ARBA00013085"/>
    </source>
</evidence>
<evidence type="ECO:0000256" key="4">
    <source>
        <dbReference type="ARBA" id="ARBA00022605"/>
    </source>
</evidence>
<organism evidence="10 11">
    <name type="scientific">Sporomusa silvacetica DSM 10669</name>
    <dbReference type="NCBI Taxonomy" id="1123289"/>
    <lineage>
        <taxon>Bacteria</taxon>
        <taxon>Bacillati</taxon>
        <taxon>Bacillota</taxon>
        <taxon>Negativicutes</taxon>
        <taxon>Selenomonadales</taxon>
        <taxon>Sporomusaceae</taxon>
        <taxon>Sporomusa</taxon>
    </lineage>
</organism>
<dbReference type="NCBIfam" id="TIGR01856">
    <property type="entry name" value="hisJ_fam"/>
    <property type="match status" value="1"/>
</dbReference>
<reference evidence="10" key="1">
    <citation type="submission" date="2024-05" db="EMBL/GenBank/DDBJ databases">
        <title>Isolation and characterization of Sporomusa carbonis sp. nov., a carboxydotrophic hydrogenogen in the genus of Sporomusa isolated from a charcoal burning pile.</title>
        <authorList>
            <person name="Boeer T."/>
            <person name="Rosenbaum F."/>
            <person name="Eysell L."/>
            <person name="Mueller V."/>
            <person name="Daniel R."/>
            <person name="Poehlein A."/>
        </authorList>
    </citation>
    <scope>NUCLEOTIDE SEQUENCE [LARGE SCALE GENOMIC DNA]</scope>
    <source>
        <strain evidence="10">DSM 10669</strain>
    </source>
</reference>
<dbReference type="Pfam" id="PF02811">
    <property type="entry name" value="PHP"/>
    <property type="match status" value="1"/>
</dbReference>
<dbReference type="PANTHER" id="PTHR21039">
    <property type="entry name" value="HISTIDINOL PHOSPHATASE-RELATED"/>
    <property type="match status" value="1"/>
</dbReference>
<dbReference type="Proteomes" id="UP000216752">
    <property type="component" value="Chromosome"/>
</dbReference>
<evidence type="ECO:0000256" key="2">
    <source>
        <dbReference type="ARBA" id="ARBA00009152"/>
    </source>
</evidence>
<name>A0ABZ3IRH5_9FIRM</name>
<protein>
    <recommendedName>
        <fullName evidence="3 8">Histidinol-phosphatase</fullName>
        <shortName evidence="8">HolPase</shortName>
        <ecNumber evidence="3 8">3.1.3.15</ecNumber>
    </recommendedName>
</protein>
<comment type="similarity">
    <text evidence="2 8">Belongs to the PHP hydrolase family. HisK subfamily.</text>
</comment>
<evidence type="ECO:0000313" key="10">
    <source>
        <dbReference type="EMBL" id="XFO68175.1"/>
    </source>
</evidence>
<sequence>MLFDTHIHTRYSSDSNMDIKTAVSRAADLNLGIIITEHMDLAYPEPDVFTFDVKTYFQDYAQYRGDKVLLGIEVGMRLDCLEENRRIIENNLFDYVIGSIHVVDNVDIYHSSFYESRPKQEVYNRYFEAMLQCIKSHDFIDSLGHIDYIARYARYQDPDIHYCEFSDRIDEILKAAADQEKAMEINTRRLTSPAAVEQLLPVYKRFFELGGKLVTIGSDAHKPEDIGRALALAQGMAEACKLKVVHFKQRKPEWGRAL</sequence>
<gene>
    <name evidence="10" type="primary">hisK</name>
    <name evidence="10" type="ORF">SPSIL_043950</name>
</gene>
<keyword evidence="11" id="KW-1185">Reference proteome</keyword>
<keyword evidence="6 8" id="KW-0368">Histidine biosynthesis</keyword>
<keyword evidence="4 8" id="KW-0028">Amino-acid biosynthesis</keyword>
<evidence type="ECO:0000256" key="6">
    <source>
        <dbReference type="ARBA" id="ARBA00023102"/>
    </source>
</evidence>
<evidence type="ECO:0000256" key="5">
    <source>
        <dbReference type="ARBA" id="ARBA00022801"/>
    </source>
</evidence>
<evidence type="ECO:0000256" key="1">
    <source>
        <dbReference type="ARBA" id="ARBA00004970"/>
    </source>
</evidence>
<proteinExistence type="inferred from homology"/>
<evidence type="ECO:0000256" key="8">
    <source>
        <dbReference type="RuleBase" id="RU366003"/>
    </source>
</evidence>
<dbReference type="RefSeq" id="WP_094603970.1">
    <property type="nucleotide sequence ID" value="NZ_CP155573.1"/>
</dbReference>
<dbReference type="EC" id="3.1.3.15" evidence="3 8"/>
<evidence type="ECO:0000259" key="9">
    <source>
        <dbReference type="Pfam" id="PF02811"/>
    </source>
</evidence>
<dbReference type="PANTHER" id="PTHR21039:SF0">
    <property type="entry name" value="HISTIDINOL-PHOSPHATASE"/>
    <property type="match status" value="1"/>
</dbReference>
<feature type="domain" description="PHP" evidence="9">
    <location>
        <begin position="4"/>
        <end position="187"/>
    </location>
</feature>